<keyword evidence="3" id="KW-1185">Reference proteome</keyword>
<accession>A0A2K3DGE5</accession>
<dbReference type="RefSeq" id="XP_042921778.1">
    <property type="nucleotide sequence ID" value="XM_043064776.1"/>
</dbReference>
<dbReference type="InParanoid" id="A0A2K3DGE5"/>
<feature type="compositionally biased region" description="Low complexity" evidence="1">
    <location>
        <begin position="594"/>
        <end position="606"/>
    </location>
</feature>
<proteinExistence type="predicted"/>
<dbReference type="KEGG" id="cre:CHLRE_08g359000v5"/>
<gene>
    <name evidence="2" type="ORF">CHLRE_08g359000v5</name>
</gene>
<dbReference type="EMBL" id="CM008969">
    <property type="protein sequence ID" value="PNW79587.1"/>
    <property type="molecule type" value="Genomic_DNA"/>
</dbReference>
<evidence type="ECO:0000313" key="3">
    <source>
        <dbReference type="Proteomes" id="UP000006906"/>
    </source>
</evidence>
<sequence length="640" mass="65947">MSQQQQQQQQPPGAAHINARVAQGISGLFGQSLLADCQLVFVQERRPPGLGKRPHGGHGGGGQRYGEPLPAHSFVLRFASDKIAAQLALPAASATSSAPETPSQARKKVCKCATAATADATAATSSAAATAATDAAAKTPLPEMELMVGGEEELPAARAAIQFAYTGRVEAGGGVRKALQVRRQAASLQLEGCVEACMAAVREQLLLAAAGGGGAGAGAAAAAGAGAAAAAAAAAGTSTSTAGDAGAADVVPPPPAVLELYSCSEVWPDPAEDAAFAALLTEAKRRLVAHFGDALAVLNSQRLFEQMRALPAEGMKVLLESNDFGTDNESSVVLVLAEWMAVNYCRKDEDTRKQLCGLLRLSQCSRAYLTRVLPALAARHEAGPYSAGGWLPISRDDATCLLAYSTATEQERRAMTGEDRVWGLSAAMAHWPEHWLSSQRRRQCLPAEGRTMSFSASLAEMVKAFGGLKSGDPRWLRLNLGPGSRLGNQHFGAQGLEWSLSVAWASGDAAAGVYVMLHLPTALTASSPAITAAAKANKLLDGAVAAVPRLRLSVCGADGQQAWSRPLGGDVFFMQTGFGWGHSTALELREEPAADQPAEGAAASGPNTGGGSTSGVAARWAGYLQGGTRLAGSVTLLPPM</sequence>
<name>A0A2K3DGE5_CHLRE</name>
<dbReference type="Gramene" id="PNW79587">
    <property type="protein sequence ID" value="PNW79587"/>
    <property type="gene ID" value="CHLRE_08g359000v5"/>
</dbReference>
<protein>
    <recommendedName>
        <fullName evidence="4">BACK domain-containing protein</fullName>
    </recommendedName>
</protein>
<evidence type="ECO:0000313" key="2">
    <source>
        <dbReference type="EMBL" id="PNW79587.1"/>
    </source>
</evidence>
<dbReference type="OrthoDB" id="546755at2759"/>
<organism evidence="2 3">
    <name type="scientific">Chlamydomonas reinhardtii</name>
    <name type="common">Chlamydomonas smithii</name>
    <dbReference type="NCBI Taxonomy" id="3055"/>
    <lineage>
        <taxon>Eukaryota</taxon>
        <taxon>Viridiplantae</taxon>
        <taxon>Chlorophyta</taxon>
        <taxon>core chlorophytes</taxon>
        <taxon>Chlorophyceae</taxon>
        <taxon>CS clade</taxon>
        <taxon>Chlamydomonadales</taxon>
        <taxon>Chlamydomonadaceae</taxon>
        <taxon>Chlamydomonas</taxon>
    </lineage>
</organism>
<dbReference type="AlphaFoldDB" id="A0A2K3DGE5"/>
<reference evidence="2 3" key="1">
    <citation type="journal article" date="2007" name="Science">
        <title>The Chlamydomonas genome reveals the evolution of key animal and plant functions.</title>
        <authorList>
            <person name="Merchant S.S."/>
            <person name="Prochnik S.E."/>
            <person name="Vallon O."/>
            <person name="Harris E.H."/>
            <person name="Karpowicz S.J."/>
            <person name="Witman G.B."/>
            <person name="Terry A."/>
            <person name="Salamov A."/>
            <person name="Fritz-Laylin L.K."/>
            <person name="Marechal-Drouard L."/>
            <person name="Marshall W.F."/>
            <person name="Qu L.H."/>
            <person name="Nelson D.R."/>
            <person name="Sanderfoot A.A."/>
            <person name="Spalding M.H."/>
            <person name="Kapitonov V.V."/>
            <person name="Ren Q."/>
            <person name="Ferris P."/>
            <person name="Lindquist E."/>
            <person name="Shapiro H."/>
            <person name="Lucas S.M."/>
            <person name="Grimwood J."/>
            <person name="Schmutz J."/>
            <person name="Cardol P."/>
            <person name="Cerutti H."/>
            <person name="Chanfreau G."/>
            <person name="Chen C.L."/>
            <person name="Cognat V."/>
            <person name="Croft M.T."/>
            <person name="Dent R."/>
            <person name="Dutcher S."/>
            <person name="Fernandez E."/>
            <person name="Fukuzawa H."/>
            <person name="Gonzalez-Ballester D."/>
            <person name="Gonzalez-Halphen D."/>
            <person name="Hallmann A."/>
            <person name="Hanikenne M."/>
            <person name="Hippler M."/>
            <person name="Inwood W."/>
            <person name="Jabbari K."/>
            <person name="Kalanon M."/>
            <person name="Kuras R."/>
            <person name="Lefebvre P.A."/>
            <person name="Lemaire S.D."/>
            <person name="Lobanov A.V."/>
            <person name="Lohr M."/>
            <person name="Manuell A."/>
            <person name="Meier I."/>
            <person name="Mets L."/>
            <person name="Mittag M."/>
            <person name="Mittelmeier T."/>
            <person name="Moroney J.V."/>
            <person name="Moseley J."/>
            <person name="Napoli C."/>
            <person name="Nedelcu A.M."/>
            <person name="Niyogi K."/>
            <person name="Novoselov S.V."/>
            <person name="Paulsen I.T."/>
            <person name="Pazour G."/>
            <person name="Purton S."/>
            <person name="Ral J.P."/>
            <person name="Riano-Pachon D.M."/>
            <person name="Riekhof W."/>
            <person name="Rymarquis L."/>
            <person name="Schroda M."/>
            <person name="Stern D."/>
            <person name="Umen J."/>
            <person name="Willows R."/>
            <person name="Wilson N."/>
            <person name="Zimmer S.L."/>
            <person name="Allmer J."/>
            <person name="Balk J."/>
            <person name="Bisova K."/>
            <person name="Chen C.J."/>
            <person name="Elias M."/>
            <person name="Gendler K."/>
            <person name="Hauser C."/>
            <person name="Lamb M.R."/>
            <person name="Ledford H."/>
            <person name="Long J.C."/>
            <person name="Minagawa J."/>
            <person name="Page M.D."/>
            <person name="Pan J."/>
            <person name="Pootakham W."/>
            <person name="Roje S."/>
            <person name="Rose A."/>
            <person name="Stahlberg E."/>
            <person name="Terauchi A.M."/>
            <person name="Yang P."/>
            <person name="Ball S."/>
            <person name="Bowler C."/>
            <person name="Dieckmann C.L."/>
            <person name="Gladyshev V.N."/>
            <person name="Green P."/>
            <person name="Jorgensen R."/>
            <person name="Mayfield S."/>
            <person name="Mueller-Roeber B."/>
            <person name="Rajamani S."/>
            <person name="Sayre R.T."/>
            <person name="Brokstein P."/>
            <person name="Dubchak I."/>
            <person name="Goodstein D."/>
            <person name="Hornick L."/>
            <person name="Huang Y.W."/>
            <person name="Jhaveri J."/>
            <person name="Luo Y."/>
            <person name="Martinez D."/>
            <person name="Ngau W.C."/>
            <person name="Otillar B."/>
            <person name="Poliakov A."/>
            <person name="Porter A."/>
            <person name="Szajkowski L."/>
            <person name="Werner G."/>
            <person name="Zhou K."/>
            <person name="Grigoriev I.V."/>
            <person name="Rokhsar D.S."/>
            <person name="Grossman A.R."/>
        </authorList>
    </citation>
    <scope>NUCLEOTIDE SEQUENCE [LARGE SCALE GENOMIC DNA]</scope>
    <source>
        <strain evidence="3">CC-503</strain>
    </source>
</reference>
<dbReference type="Proteomes" id="UP000006906">
    <property type="component" value="Chromosome 8"/>
</dbReference>
<feature type="region of interest" description="Disordered" evidence="1">
    <location>
        <begin position="591"/>
        <end position="613"/>
    </location>
</feature>
<evidence type="ECO:0000256" key="1">
    <source>
        <dbReference type="SAM" id="MobiDB-lite"/>
    </source>
</evidence>
<evidence type="ECO:0008006" key="4">
    <source>
        <dbReference type="Google" id="ProtNLM"/>
    </source>
</evidence>
<dbReference type="GeneID" id="66054288"/>
<dbReference type="ExpressionAtlas" id="A0A2K3DGE5">
    <property type="expression patterns" value="differential"/>
</dbReference>